<evidence type="ECO:0000313" key="2">
    <source>
        <dbReference type="EMBL" id="QVT80412.1"/>
    </source>
</evidence>
<gene>
    <name evidence="2" type="ORF">ENKNEFLB_02807</name>
</gene>
<feature type="transmembrane region" description="Helical" evidence="1">
    <location>
        <begin position="26"/>
        <end position="45"/>
    </location>
</feature>
<keyword evidence="1" id="KW-1133">Transmembrane helix</keyword>
<feature type="transmembrane region" description="Helical" evidence="1">
    <location>
        <begin position="103"/>
        <end position="124"/>
    </location>
</feature>
<proteinExistence type="predicted"/>
<accession>A0ABX8EIR1</accession>
<dbReference type="Pfam" id="PF10002">
    <property type="entry name" value="DUF2243"/>
    <property type="match status" value="1"/>
</dbReference>
<dbReference type="InterPro" id="IPR018719">
    <property type="entry name" value="DUF2243_membrane"/>
</dbReference>
<feature type="transmembrane region" description="Helical" evidence="1">
    <location>
        <begin position="73"/>
        <end position="91"/>
    </location>
</feature>
<keyword evidence="1" id="KW-0472">Membrane</keyword>
<keyword evidence="1" id="KW-0812">Transmembrane</keyword>
<organism evidence="2 3">
    <name type="scientific">Nocardioides aquaticus</name>
    <dbReference type="NCBI Taxonomy" id="160826"/>
    <lineage>
        <taxon>Bacteria</taxon>
        <taxon>Bacillati</taxon>
        <taxon>Actinomycetota</taxon>
        <taxon>Actinomycetes</taxon>
        <taxon>Propionibacteriales</taxon>
        <taxon>Nocardioidaceae</taxon>
        <taxon>Nocardioides</taxon>
    </lineage>
</organism>
<dbReference type="RefSeq" id="WP_214055961.1">
    <property type="nucleotide sequence ID" value="NZ_BAAAHS010000074.1"/>
</dbReference>
<dbReference type="EMBL" id="CP075371">
    <property type="protein sequence ID" value="QVT80412.1"/>
    <property type="molecule type" value="Genomic_DNA"/>
</dbReference>
<sequence>MTSAPATPARTTADPDARPPTKAFGLLYGIGFGGFVDGIVLHQILQWHHMVSDVDGYPTTTVAGLEANTLADGFFHVATWLFLLAASLLAIRAWQQGRLAPTWRFHLGLVAAGWGIFNLVEGLINHQILGVHHLRDDLGAPLSWDLGFLAFGVLLVVGGMLVHRNGARALAARHPRGRGTPA</sequence>
<protein>
    <recommendedName>
        <fullName evidence="4">DUF2243 domain-containing protein</fullName>
    </recommendedName>
</protein>
<feature type="transmembrane region" description="Helical" evidence="1">
    <location>
        <begin position="144"/>
        <end position="163"/>
    </location>
</feature>
<dbReference type="Proteomes" id="UP000679307">
    <property type="component" value="Chromosome"/>
</dbReference>
<keyword evidence="3" id="KW-1185">Reference proteome</keyword>
<name>A0ABX8EIR1_9ACTN</name>
<reference evidence="2 3" key="1">
    <citation type="submission" date="2021-05" db="EMBL/GenBank/DDBJ databases">
        <title>Complete genome of Nocardioides aquaticus KCTC 9944T isolated from meromictic and hypersaline Ekho Lake, Antarctica.</title>
        <authorList>
            <person name="Hwang K."/>
            <person name="Kim K.M."/>
            <person name="Choe H."/>
        </authorList>
    </citation>
    <scope>NUCLEOTIDE SEQUENCE [LARGE SCALE GENOMIC DNA]</scope>
    <source>
        <strain evidence="2 3">KCTC 9944</strain>
    </source>
</reference>
<evidence type="ECO:0000313" key="3">
    <source>
        <dbReference type="Proteomes" id="UP000679307"/>
    </source>
</evidence>
<evidence type="ECO:0008006" key="4">
    <source>
        <dbReference type="Google" id="ProtNLM"/>
    </source>
</evidence>
<evidence type="ECO:0000256" key="1">
    <source>
        <dbReference type="SAM" id="Phobius"/>
    </source>
</evidence>